<reference evidence="2 3" key="1">
    <citation type="submission" date="2023-11" db="EMBL/GenBank/DDBJ databases">
        <authorList>
            <person name="Hedman E."/>
            <person name="Englund M."/>
            <person name="Stromberg M."/>
            <person name="Nyberg Akerstrom W."/>
            <person name="Nylinder S."/>
            <person name="Jareborg N."/>
            <person name="Kallberg Y."/>
            <person name="Kronander E."/>
        </authorList>
    </citation>
    <scope>NUCLEOTIDE SEQUENCE [LARGE SCALE GENOMIC DNA]</scope>
</reference>
<organism evidence="2 3">
    <name type="scientific">Parnassius mnemosyne</name>
    <name type="common">clouded apollo</name>
    <dbReference type="NCBI Taxonomy" id="213953"/>
    <lineage>
        <taxon>Eukaryota</taxon>
        <taxon>Metazoa</taxon>
        <taxon>Ecdysozoa</taxon>
        <taxon>Arthropoda</taxon>
        <taxon>Hexapoda</taxon>
        <taxon>Insecta</taxon>
        <taxon>Pterygota</taxon>
        <taxon>Neoptera</taxon>
        <taxon>Endopterygota</taxon>
        <taxon>Lepidoptera</taxon>
        <taxon>Glossata</taxon>
        <taxon>Ditrysia</taxon>
        <taxon>Papilionoidea</taxon>
        <taxon>Papilionidae</taxon>
        <taxon>Parnassiinae</taxon>
        <taxon>Parnassini</taxon>
        <taxon>Parnassius</taxon>
        <taxon>Driopa</taxon>
    </lineage>
</organism>
<comment type="caution">
    <text evidence="2">The sequence shown here is derived from an EMBL/GenBank/DDBJ whole genome shotgun (WGS) entry which is preliminary data.</text>
</comment>
<evidence type="ECO:0000259" key="1">
    <source>
        <dbReference type="Pfam" id="PF13843"/>
    </source>
</evidence>
<dbReference type="Proteomes" id="UP001314205">
    <property type="component" value="Unassembled WGS sequence"/>
</dbReference>
<dbReference type="PANTHER" id="PTHR47272:SF2">
    <property type="entry name" value="PIGGYBAC TRANSPOSABLE ELEMENT-DERIVED PROTEIN 3-LIKE"/>
    <property type="match status" value="1"/>
</dbReference>
<dbReference type="EMBL" id="CAVLGL010000089">
    <property type="protein sequence ID" value="CAK1593645.1"/>
    <property type="molecule type" value="Genomic_DNA"/>
</dbReference>
<keyword evidence="3" id="KW-1185">Reference proteome</keyword>
<name>A0AAV1LDR5_9NEOP</name>
<accession>A0AAV1LDR5</accession>
<dbReference type="AlphaFoldDB" id="A0AAV1LDR5"/>
<proteinExistence type="predicted"/>
<protein>
    <recommendedName>
        <fullName evidence="1">PiggyBac transposable element-derived protein domain-containing protein</fullName>
    </recommendedName>
</protein>
<evidence type="ECO:0000313" key="3">
    <source>
        <dbReference type="Proteomes" id="UP001314205"/>
    </source>
</evidence>
<dbReference type="PANTHER" id="PTHR47272">
    <property type="entry name" value="DDE_TNP_1_7 DOMAIN-CONTAINING PROTEIN"/>
    <property type="match status" value="1"/>
</dbReference>
<dbReference type="InterPro" id="IPR029526">
    <property type="entry name" value="PGBD"/>
</dbReference>
<feature type="domain" description="PiggyBac transposable element-derived protein" evidence="1">
    <location>
        <begin position="13"/>
        <end position="201"/>
    </location>
</feature>
<evidence type="ECO:0000313" key="2">
    <source>
        <dbReference type="EMBL" id="CAK1593645.1"/>
    </source>
</evidence>
<dbReference type="Pfam" id="PF13843">
    <property type="entry name" value="DDE_Tnp_1_7"/>
    <property type="match status" value="1"/>
</dbReference>
<gene>
    <name evidence="2" type="ORF">PARMNEM_LOCUS13399</name>
</gene>
<sequence>MIPFCGLCSKGLREVIKSKPRPTGLKAFVATTSDGLMLDFEVYQGANTPFTDKSLGVGAAVILHLSKSIPPGSCIYFDRYFTSIPLMERLSEKGMHGTGTVMMNRILDKKYMTFKNGREMNRGDTEQFVNNGVVIVPWMDNKSVLAASNCTSADDHIFVKRWNKKENAYIDVRQPLIVANYNRNMGGVDVLDQSIEYNRTFMKTKKCFEDHVTFF</sequence>